<feature type="transmembrane region" description="Helical" evidence="2">
    <location>
        <begin position="12"/>
        <end position="29"/>
    </location>
</feature>
<evidence type="ECO:0000313" key="3">
    <source>
        <dbReference type="EMBL" id="KAK7413649.1"/>
    </source>
</evidence>
<dbReference type="Proteomes" id="UP001498476">
    <property type="component" value="Unassembled WGS sequence"/>
</dbReference>
<keyword evidence="2" id="KW-1133">Transmembrane helix</keyword>
<keyword evidence="2" id="KW-0812">Transmembrane</keyword>
<keyword evidence="2" id="KW-0472">Membrane</keyword>
<feature type="region of interest" description="Disordered" evidence="1">
    <location>
        <begin position="52"/>
        <end position="98"/>
    </location>
</feature>
<sequence length="282" mass="32056">MDWDEEDMSTLTLLYAVQLLAILGFKVSLKDFLRDPRRVLQNIYCTLQWESPENDHECSPETPPSSSYGSDTDELPLCPDTESLADGEDNTALNNDADTDDHVNADDCYSLLESLNARSSHLTLRLFGLWVRIQELKVEQGRIRRAERVLCAWRTFANLVLSFGLAGAISTIELQLPWDPSSNATALDRVRHCERQLGMKRFSLLKSRLPNTWMPLTEAVELLSDIPRYELKHNEISKVLGDHTAVRVYLAACVAKLGYVLPEDGLYRGYEIANKVWYEVYG</sequence>
<evidence type="ECO:0000256" key="2">
    <source>
        <dbReference type="SAM" id="Phobius"/>
    </source>
</evidence>
<organism evidence="3 4">
    <name type="scientific">Neonectria punicea</name>
    <dbReference type="NCBI Taxonomy" id="979145"/>
    <lineage>
        <taxon>Eukaryota</taxon>
        <taxon>Fungi</taxon>
        <taxon>Dikarya</taxon>
        <taxon>Ascomycota</taxon>
        <taxon>Pezizomycotina</taxon>
        <taxon>Sordariomycetes</taxon>
        <taxon>Hypocreomycetidae</taxon>
        <taxon>Hypocreales</taxon>
        <taxon>Nectriaceae</taxon>
        <taxon>Neonectria</taxon>
    </lineage>
</organism>
<keyword evidence="4" id="KW-1185">Reference proteome</keyword>
<evidence type="ECO:0000256" key="1">
    <source>
        <dbReference type="SAM" id="MobiDB-lite"/>
    </source>
</evidence>
<reference evidence="3 4" key="1">
    <citation type="journal article" date="2025" name="Microbiol. Resour. Announc.">
        <title>Draft genome sequences for Neonectria magnoliae and Neonectria punicea, canker pathogens of Liriodendron tulipifera and Acer saccharum in West Virginia.</title>
        <authorList>
            <person name="Petronek H.M."/>
            <person name="Kasson M.T."/>
            <person name="Metheny A.M."/>
            <person name="Stauder C.M."/>
            <person name="Lovett B."/>
            <person name="Lynch S.C."/>
            <person name="Garnas J.R."/>
            <person name="Kasson L.R."/>
            <person name="Stajich J.E."/>
        </authorList>
    </citation>
    <scope>NUCLEOTIDE SEQUENCE [LARGE SCALE GENOMIC DNA]</scope>
    <source>
        <strain evidence="3 4">NRRL 64653</strain>
    </source>
</reference>
<evidence type="ECO:0000313" key="4">
    <source>
        <dbReference type="Proteomes" id="UP001498476"/>
    </source>
</evidence>
<gene>
    <name evidence="3" type="ORF">QQX98_007474</name>
</gene>
<accession>A0ABR1GXU3</accession>
<protein>
    <submittedName>
        <fullName evidence="3">Uncharacterized protein</fullName>
    </submittedName>
</protein>
<comment type="caution">
    <text evidence="3">The sequence shown here is derived from an EMBL/GenBank/DDBJ whole genome shotgun (WGS) entry which is preliminary data.</text>
</comment>
<proteinExistence type="predicted"/>
<dbReference type="EMBL" id="JAZAVJ010000123">
    <property type="protein sequence ID" value="KAK7413649.1"/>
    <property type="molecule type" value="Genomic_DNA"/>
</dbReference>
<name>A0ABR1GXU3_9HYPO</name>